<reference evidence="5" key="1">
    <citation type="journal article" date="2014" name="Int. J. Syst. Evol. Microbiol.">
        <title>Complete genome sequence of Corynebacterium casei LMG S-19264T (=DSM 44701T), isolated from a smear-ripened cheese.</title>
        <authorList>
            <consortium name="US DOE Joint Genome Institute (JGI-PGF)"/>
            <person name="Walter F."/>
            <person name="Albersmeier A."/>
            <person name="Kalinowski J."/>
            <person name="Ruckert C."/>
        </authorList>
    </citation>
    <scope>NUCLEOTIDE SEQUENCE</scope>
    <source>
        <strain evidence="5">JCM 31311</strain>
    </source>
</reference>
<organism evidence="5 6">
    <name type="scientific">Deinococcus ruber</name>
    <dbReference type="NCBI Taxonomy" id="1848197"/>
    <lineage>
        <taxon>Bacteria</taxon>
        <taxon>Thermotogati</taxon>
        <taxon>Deinococcota</taxon>
        <taxon>Deinococci</taxon>
        <taxon>Deinococcales</taxon>
        <taxon>Deinococcaceae</taxon>
        <taxon>Deinococcus</taxon>
    </lineage>
</organism>
<comment type="similarity">
    <text evidence="1 4">Belongs to the short-chain dehydrogenases/reductases (SDR) family.</text>
</comment>
<evidence type="ECO:0000313" key="6">
    <source>
        <dbReference type="Proteomes" id="UP000603865"/>
    </source>
</evidence>
<evidence type="ECO:0000256" key="1">
    <source>
        <dbReference type="ARBA" id="ARBA00006484"/>
    </source>
</evidence>
<dbReference type="Proteomes" id="UP000603865">
    <property type="component" value="Unassembled WGS sequence"/>
</dbReference>
<dbReference type="PANTHER" id="PTHR43490">
    <property type="entry name" value="(+)-NEOMENTHOL DEHYDROGENASE"/>
    <property type="match status" value="1"/>
</dbReference>
<dbReference type="InterPro" id="IPR036291">
    <property type="entry name" value="NAD(P)-bd_dom_sf"/>
</dbReference>
<dbReference type="AlphaFoldDB" id="A0A918CIA6"/>
<dbReference type="GO" id="GO:0016616">
    <property type="term" value="F:oxidoreductase activity, acting on the CH-OH group of donors, NAD or NADP as acceptor"/>
    <property type="evidence" value="ECO:0007669"/>
    <property type="project" value="InterPro"/>
</dbReference>
<evidence type="ECO:0000256" key="3">
    <source>
        <dbReference type="ARBA" id="ARBA00023002"/>
    </source>
</evidence>
<keyword evidence="6" id="KW-1185">Reference proteome</keyword>
<dbReference type="PANTHER" id="PTHR43490:SF99">
    <property type="entry name" value="SHORT-CHAIN DEHYDROGENASE_REDUCTASE"/>
    <property type="match status" value="1"/>
</dbReference>
<dbReference type="PRINTS" id="PR00081">
    <property type="entry name" value="GDHRDH"/>
</dbReference>
<dbReference type="InterPro" id="IPR002347">
    <property type="entry name" value="SDR_fam"/>
</dbReference>
<dbReference type="EMBL" id="BMQL01000032">
    <property type="protein sequence ID" value="GGR24156.1"/>
    <property type="molecule type" value="Genomic_DNA"/>
</dbReference>
<name>A0A918CIA6_9DEIO</name>
<protein>
    <submittedName>
        <fullName evidence="5">Short-chain dehydrogenase</fullName>
    </submittedName>
</protein>
<evidence type="ECO:0000313" key="5">
    <source>
        <dbReference type="EMBL" id="GGR24156.1"/>
    </source>
</evidence>
<dbReference type="PRINTS" id="PR00080">
    <property type="entry name" value="SDRFAMILY"/>
</dbReference>
<dbReference type="Gene3D" id="3.40.50.720">
    <property type="entry name" value="NAD(P)-binding Rossmann-like Domain"/>
    <property type="match status" value="1"/>
</dbReference>
<reference evidence="5" key="2">
    <citation type="submission" date="2020-09" db="EMBL/GenBank/DDBJ databases">
        <authorList>
            <person name="Sun Q."/>
            <person name="Ohkuma M."/>
        </authorList>
    </citation>
    <scope>NUCLEOTIDE SEQUENCE</scope>
    <source>
        <strain evidence="5">JCM 31311</strain>
    </source>
</reference>
<comment type="caution">
    <text evidence="5">The sequence shown here is derived from an EMBL/GenBank/DDBJ whole genome shotgun (WGS) entry which is preliminary data.</text>
</comment>
<dbReference type="InterPro" id="IPR045313">
    <property type="entry name" value="CBR1-like"/>
</dbReference>
<dbReference type="SUPFAM" id="SSF51735">
    <property type="entry name" value="NAD(P)-binding Rossmann-fold domains"/>
    <property type="match status" value="1"/>
</dbReference>
<keyword evidence="2" id="KW-0521">NADP</keyword>
<keyword evidence="3" id="KW-0560">Oxidoreductase</keyword>
<proteinExistence type="inferred from homology"/>
<dbReference type="Pfam" id="PF00106">
    <property type="entry name" value="adh_short"/>
    <property type="match status" value="1"/>
</dbReference>
<evidence type="ECO:0000256" key="4">
    <source>
        <dbReference type="RuleBase" id="RU000363"/>
    </source>
</evidence>
<accession>A0A918CIA6</accession>
<dbReference type="CDD" id="cd05324">
    <property type="entry name" value="carb_red_PTCR-like_SDR_c"/>
    <property type="match status" value="1"/>
</dbReference>
<dbReference type="RefSeq" id="WP_189092261.1">
    <property type="nucleotide sequence ID" value="NZ_BMQL01000032.1"/>
</dbReference>
<gene>
    <name evidence="5" type="ORF">GCM10008957_39950</name>
</gene>
<evidence type="ECO:0000256" key="2">
    <source>
        <dbReference type="ARBA" id="ARBA00022857"/>
    </source>
</evidence>
<sequence>MKSALITGANKGIGFETARLLLRHGYHVYLGSRDLNAGLRAVDTLRAEGLTAVEAIQMDVSDSASVKAARIEVGQQTEVLDVLINNAGISGGMPQNALGASIEAFRQVFETNVFGVVRVTQAFIDLLQASPQPRIVNVSSSQGSLTLHTDPNYRYYHHKGAVYHPSKAALNMYTIDLAYELRDTAFKVNAVDPGFVATDFNNHRGTGTVEEAGARIAKYAMLDNDGPTGRFISEEYNPQTGEIPW</sequence>